<feature type="compositionally biased region" description="Polar residues" evidence="1">
    <location>
        <begin position="1"/>
        <end position="11"/>
    </location>
</feature>
<dbReference type="Proteomes" id="UP000235672">
    <property type="component" value="Unassembled WGS sequence"/>
</dbReference>
<proteinExistence type="predicted"/>
<gene>
    <name evidence="2" type="ORF">NA56DRAFT_644375</name>
</gene>
<evidence type="ECO:0000256" key="1">
    <source>
        <dbReference type="SAM" id="MobiDB-lite"/>
    </source>
</evidence>
<accession>A0A2J6Q923</accession>
<dbReference type="AlphaFoldDB" id="A0A2J6Q923"/>
<protein>
    <submittedName>
        <fullName evidence="2">Uncharacterized protein</fullName>
    </submittedName>
</protein>
<evidence type="ECO:0000313" key="3">
    <source>
        <dbReference type="Proteomes" id="UP000235672"/>
    </source>
</evidence>
<reference evidence="2 3" key="1">
    <citation type="submission" date="2016-05" db="EMBL/GenBank/DDBJ databases">
        <title>A degradative enzymes factory behind the ericoid mycorrhizal symbiosis.</title>
        <authorList>
            <consortium name="DOE Joint Genome Institute"/>
            <person name="Martino E."/>
            <person name="Morin E."/>
            <person name="Grelet G."/>
            <person name="Kuo A."/>
            <person name="Kohler A."/>
            <person name="Daghino S."/>
            <person name="Barry K."/>
            <person name="Choi C."/>
            <person name="Cichocki N."/>
            <person name="Clum A."/>
            <person name="Copeland A."/>
            <person name="Hainaut M."/>
            <person name="Haridas S."/>
            <person name="Labutti K."/>
            <person name="Lindquist E."/>
            <person name="Lipzen A."/>
            <person name="Khouja H.-R."/>
            <person name="Murat C."/>
            <person name="Ohm R."/>
            <person name="Olson A."/>
            <person name="Spatafora J."/>
            <person name="Veneault-Fourrey C."/>
            <person name="Henrissat B."/>
            <person name="Grigoriev I."/>
            <person name="Martin F."/>
            <person name="Perotto S."/>
        </authorList>
    </citation>
    <scope>NUCLEOTIDE SEQUENCE [LARGE SCALE GENOMIC DNA]</scope>
    <source>
        <strain evidence="2 3">UAMH 7357</strain>
    </source>
</reference>
<keyword evidence="3" id="KW-1185">Reference proteome</keyword>
<feature type="region of interest" description="Disordered" evidence="1">
    <location>
        <begin position="1"/>
        <end position="20"/>
    </location>
</feature>
<organism evidence="2 3">
    <name type="scientific">Hyaloscypha hepaticicola</name>
    <dbReference type="NCBI Taxonomy" id="2082293"/>
    <lineage>
        <taxon>Eukaryota</taxon>
        <taxon>Fungi</taxon>
        <taxon>Dikarya</taxon>
        <taxon>Ascomycota</taxon>
        <taxon>Pezizomycotina</taxon>
        <taxon>Leotiomycetes</taxon>
        <taxon>Helotiales</taxon>
        <taxon>Hyaloscyphaceae</taxon>
        <taxon>Hyaloscypha</taxon>
    </lineage>
</organism>
<feature type="region of interest" description="Disordered" evidence="1">
    <location>
        <begin position="37"/>
        <end position="63"/>
    </location>
</feature>
<sequence>MDFRTNLSQKSRSGDDDLASSNLTVLSAFATQERLTSGHTYGSDQHSHTHADLAKLPGEKPAQ</sequence>
<name>A0A2J6Q923_9HELO</name>
<evidence type="ECO:0000313" key="2">
    <source>
        <dbReference type="EMBL" id="PMD22761.1"/>
    </source>
</evidence>
<dbReference type="EMBL" id="KZ613476">
    <property type="protein sequence ID" value="PMD22761.1"/>
    <property type="molecule type" value="Genomic_DNA"/>
</dbReference>